<evidence type="ECO:0000259" key="1">
    <source>
        <dbReference type="Pfam" id="PF00326"/>
    </source>
</evidence>
<sequence>MDGFADPIEDIISTDEEATAKLPQADETFLQSGAVNARETYFAAASYYRAADFYLHGNWSDPRINVFWDLQTECYNKAIASLPTPGQRMTIPAQGFDIPVIFYAADQSSANVKRKTIIMGNGYDAAQEELMHFFVFPALSRGWNVITYEGPGQPTVRRKQSMGSIYDWGRVLTPVVDYLYSRHDVDAERLAHLGNSFGGYLAARAAAFEPRIKALLLDGGIYDAHASFAGQLNIDPMLKGLFDAGQQSEFDNTVAELLRSPQTPSGLRWGIEQGLWAFNINGPYEFLQATKAYSIADVFGQIRMPTWIAAAANDQFFQGQPELVKQALGSRATLHRFDGPAGYHNQVGAAEEANRVMHIWLDKVFRL</sequence>
<keyword evidence="4" id="KW-1185">Reference proteome</keyword>
<dbReference type="Gene3D" id="3.40.50.1820">
    <property type="entry name" value="alpha/beta hydrolase"/>
    <property type="match status" value="1"/>
</dbReference>
<accession>A0A4U0WUK1</accession>
<dbReference type="InterPro" id="IPR050261">
    <property type="entry name" value="FrsA_esterase"/>
</dbReference>
<reference evidence="2 4" key="1">
    <citation type="submission" date="2017-03" db="EMBL/GenBank/DDBJ databases">
        <title>Genomes of endolithic fungi from Antarctica.</title>
        <authorList>
            <person name="Coleine C."/>
            <person name="Masonjones S."/>
            <person name="Stajich J.E."/>
        </authorList>
    </citation>
    <scope>NUCLEOTIDE SEQUENCE [LARGE SCALE GENOMIC DNA]</scope>
    <source>
        <strain evidence="2 4">CCFEE 5184</strain>
    </source>
</reference>
<gene>
    <name evidence="3" type="ORF">B0A55_10057</name>
    <name evidence="2" type="ORF">B0A55_12646</name>
</gene>
<evidence type="ECO:0000313" key="2">
    <source>
        <dbReference type="EMBL" id="TKA66356.1"/>
    </source>
</evidence>
<dbReference type="EMBL" id="NAJQ01000345">
    <property type="protein sequence ID" value="TKA71601.1"/>
    <property type="molecule type" value="Genomic_DNA"/>
</dbReference>
<feature type="domain" description="Peptidase S9 prolyl oligopeptidase catalytic" evidence="1">
    <location>
        <begin position="175"/>
        <end position="227"/>
    </location>
</feature>
<evidence type="ECO:0000313" key="3">
    <source>
        <dbReference type="EMBL" id="TKA71601.1"/>
    </source>
</evidence>
<protein>
    <recommendedName>
        <fullName evidence="1">Peptidase S9 prolyl oligopeptidase catalytic domain-containing protein</fullName>
    </recommendedName>
</protein>
<dbReference type="OrthoDB" id="249703at2759"/>
<name>A0A4U0WUK1_9PEZI</name>
<dbReference type="InterPro" id="IPR029058">
    <property type="entry name" value="AB_hydrolase_fold"/>
</dbReference>
<proteinExistence type="predicted"/>
<organism evidence="2 4">
    <name type="scientific">Friedmanniomyces simplex</name>
    <dbReference type="NCBI Taxonomy" id="329884"/>
    <lineage>
        <taxon>Eukaryota</taxon>
        <taxon>Fungi</taxon>
        <taxon>Dikarya</taxon>
        <taxon>Ascomycota</taxon>
        <taxon>Pezizomycotina</taxon>
        <taxon>Dothideomycetes</taxon>
        <taxon>Dothideomycetidae</taxon>
        <taxon>Mycosphaerellales</taxon>
        <taxon>Teratosphaeriaceae</taxon>
        <taxon>Friedmanniomyces</taxon>
    </lineage>
</organism>
<dbReference type="Proteomes" id="UP000309340">
    <property type="component" value="Unassembled WGS sequence"/>
</dbReference>
<dbReference type="Gene3D" id="1.20.1440.110">
    <property type="entry name" value="acylaminoacyl peptidase"/>
    <property type="match status" value="1"/>
</dbReference>
<dbReference type="PANTHER" id="PTHR22946:SF12">
    <property type="entry name" value="CONIDIAL PIGMENT BIOSYNTHESIS PROTEIN AYG1 (AFU_ORTHOLOGUE AFUA_2G17550)"/>
    <property type="match status" value="1"/>
</dbReference>
<comment type="caution">
    <text evidence="2">The sequence shown here is derived from an EMBL/GenBank/DDBJ whole genome shotgun (WGS) entry which is preliminary data.</text>
</comment>
<dbReference type="EMBL" id="NAJQ01000651">
    <property type="protein sequence ID" value="TKA66356.1"/>
    <property type="molecule type" value="Genomic_DNA"/>
</dbReference>
<dbReference type="SUPFAM" id="SSF53474">
    <property type="entry name" value="alpha/beta-Hydrolases"/>
    <property type="match status" value="1"/>
</dbReference>
<dbReference type="AlphaFoldDB" id="A0A4U0WUK1"/>
<dbReference type="Pfam" id="PF00326">
    <property type="entry name" value="Peptidase_S9"/>
    <property type="match status" value="1"/>
</dbReference>
<dbReference type="PANTHER" id="PTHR22946">
    <property type="entry name" value="DIENELACTONE HYDROLASE DOMAIN-CONTAINING PROTEIN-RELATED"/>
    <property type="match status" value="1"/>
</dbReference>
<dbReference type="InterPro" id="IPR001375">
    <property type="entry name" value="Peptidase_S9_cat"/>
</dbReference>
<dbReference type="GO" id="GO:0008236">
    <property type="term" value="F:serine-type peptidase activity"/>
    <property type="evidence" value="ECO:0007669"/>
    <property type="project" value="InterPro"/>
</dbReference>
<dbReference type="GO" id="GO:0006508">
    <property type="term" value="P:proteolysis"/>
    <property type="evidence" value="ECO:0007669"/>
    <property type="project" value="InterPro"/>
</dbReference>
<evidence type="ECO:0000313" key="4">
    <source>
        <dbReference type="Proteomes" id="UP000309340"/>
    </source>
</evidence>
<dbReference type="STRING" id="329884.A0A4U0WUK1"/>